<organism evidence="1 2">
    <name type="scientific">Kipferlia bialata</name>
    <dbReference type="NCBI Taxonomy" id="797122"/>
    <lineage>
        <taxon>Eukaryota</taxon>
        <taxon>Metamonada</taxon>
        <taxon>Carpediemonas-like organisms</taxon>
        <taxon>Kipferlia</taxon>
    </lineage>
</organism>
<proteinExistence type="predicted"/>
<protein>
    <submittedName>
        <fullName evidence="1">Uncharacterized protein</fullName>
    </submittedName>
</protein>
<comment type="caution">
    <text evidence="1">The sequence shown here is derived from an EMBL/GenBank/DDBJ whole genome shotgun (WGS) entry which is preliminary data.</text>
</comment>
<dbReference type="Proteomes" id="UP000265618">
    <property type="component" value="Unassembled WGS sequence"/>
</dbReference>
<dbReference type="EMBL" id="BDIP01001036">
    <property type="protein sequence ID" value="GIQ83409.1"/>
    <property type="molecule type" value="Genomic_DNA"/>
</dbReference>
<dbReference type="AlphaFoldDB" id="A0A9K3CU92"/>
<sequence length="158" mass="16920">MTPCLTPADIDDYSLFATGDDAGNVQFWELGADQMLKKVGGDRLGVGVRDMQFTEENHLVVLRETGAYVRAFMGDPETPVPCEERVKRVAGCAEEPLLYPDAPLICLCPTSGQVIMAGTTKGSLVECMPQEPGNIAVEPVLNGYTMGTSGGLKLHEGE</sequence>
<accession>A0A9K3CU92</accession>
<evidence type="ECO:0000313" key="2">
    <source>
        <dbReference type="Proteomes" id="UP000265618"/>
    </source>
</evidence>
<keyword evidence="2" id="KW-1185">Reference proteome</keyword>
<gene>
    <name evidence="1" type="ORF">KIPB_004725</name>
</gene>
<name>A0A9K3CU92_9EUKA</name>
<reference evidence="1 2" key="1">
    <citation type="journal article" date="2018" name="PLoS ONE">
        <title>The draft genome of Kipferlia bialata reveals reductive genome evolution in fornicate parasites.</title>
        <authorList>
            <person name="Tanifuji G."/>
            <person name="Takabayashi S."/>
            <person name="Kume K."/>
            <person name="Takagi M."/>
            <person name="Nakayama T."/>
            <person name="Kamikawa R."/>
            <person name="Inagaki Y."/>
            <person name="Hashimoto T."/>
        </authorList>
    </citation>
    <scope>NUCLEOTIDE SEQUENCE [LARGE SCALE GENOMIC DNA]</scope>
    <source>
        <strain evidence="1">NY0173</strain>
    </source>
</reference>
<evidence type="ECO:0000313" key="1">
    <source>
        <dbReference type="EMBL" id="GIQ83409.1"/>
    </source>
</evidence>